<evidence type="ECO:0008006" key="3">
    <source>
        <dbReference type="Google" id="ProtNLM"/>
    </source>
</evidence>
<evidence type="ECO:0000313" key="2">
    <source>
        <dbReference type="Proteomes" id="UP000287352"/>
    </source>
</evidence>
<dbReference type="InterPro" id="IPR016024">
    <property type="entry name" value="ARM-type_fold"/>
</dbReference>
<reference evidence="2" key="1">
    <citation type="submission" date="2018-12" db="EMBL/GenBank/DDBJ databases">
        <title>Tengunoibacter tsumagoiensis gen. nov., sp. nov., Dictyobacter kobayashii sp. nov., D. alpinus sp. nov., and D. joshuensis sp. nov. and description of Dictyobacteraceae fam. nov. within the order Ktedonobacterales isolated from Tengu-no-mugimeshi.</title>
        <authorList>
            <person name="Wang C.M."/>
            <person name="Zheng Y."/>
            <person name="Sakai Y."/>
            <person name="Toyoda A."/>
            <person name="Minakuchi Y."/>
            <person name="Abe K."/>
            <person name="Yokota A."/>
            <person name="Yabe S."/>
        </authorList>
    </citation>
    <scope>NUCLEOTIDE SEQUENCE [LARGE SCALE GENOMIC DNA]</scope>
    <source>
        <strain evidence="2">Uno3</strain>
    </source>
</reference>
<dbReference type="EMBL" id="BIFR01000001">
    <property type="protein sequence ID" value="GCE12005.1"/>
    <property type="molecule type" value="Genomic_DNA"/>
</dbReference>
<comment type="caution">
    <text evidence="1">The sequence shown here is derived from an EMBL/GenBank/DDBJ whole genome shotgun (WGS) entry which is preliminary data.</text>
</comment>
<organism evidence="1 2">
    <name type="scientific">Tengunoibacter tsumagoiensis</name>
    <dbReference type="NCBI Taxonomy" id="2014871"/>
    <lineage>
        <taxon>Bacteria</taxon>
        <taxon>Bacillati</taxon>
        <taxon>Chloroflexota</taxon>
        <taxon>Ktedonobacteria</taxon>
        <taxon>Ktedonobacterales</taxon>
        <taxon>Dictyobacteraceae</taxon>
        <taxon>Tengunoibacter</taxon>
    </lineage>
</organism>
<dbReference type="InterPro" id="IPR004155">
    <property type="entry name" value="PBS_lyase_HEAT"/>
</dbReference>
<dbReference type="OrthoDB" id="147662at2"/>
<dbReference type="SUPFAM" id="SSF48371">
    <property type="entry name" value="ARM repeat"/>
    <property type="match status" value="1"/>
</dbReference>
<dbReference type="Pfam" id="PF13646">
    <property type="entry name" value="HEAT_2"/>
    <property type="match status" value="3"/>
</dbReference>
<evidence type="ECO:0000313" key="1">
    <source>
        <dbReference type="EMBL" id="GCE12005.1"/>
    </source>
</evidence>
<dbReference type="PANTHER" id="PTHR12697">
    <property type="entry name" value="PBS LYASE HEAT-LIKE PROTEIN"/>
    <property type="match status" value="1"/>
</dbReference>
<dbReference type="Gene3D" id="1.25.10.10">
    <property type="entry name" value="Leucine-rich Repeat Variant"/>
    <property type="match status" value="2"/>
</dbReference>
<name>A0A401ZYT6_9CHLR</name>
<dbReference type="GO" id="GO:0016491">
    <property type="term" value="F:oxidoreductase activity"/>
    <property type="evidence" value="ECO:0007669"/>
    <property type="project" value="TreeGrafter"/>
</dbReference>
<dbReference type="InterPro" id="IPR011989">
    <property type="entry name" value="ARM-like"/>
</dbReference>
<dbReference type="PANTHER" id="PTHR12697:SF5">
    <property type="entry name" value="DEOXYHYPUSINE HYDROXYLASE"/>
    <property type="match status" value="1"/>
</dbReference>
<proteinExistence type="predicted"/>
<protein>
    <recommendedName>
        <fullName evidence="3">Phycocyanobilin lyase</fullName>
    </recommendedName>
</protein>
<sequence>MNNLDTNHIIEDMINTLNDRTWRTRRQASDKLIKIGKPAILPLMTAIRQHAFTTFTLPEAVRALGGIGDVQAVDLLIEELENQNVQVVQEAIKGLGLIGSPQAIQPLINVFRRNWDDIETITARQEAESALAAIGQPAFPSLLAMLTDEDDNVREGGASALAELYDPQAIDPLINALQDKKHLVRAHAADALAKLGNKRAIKPLIVLLADDSWYVRTRAIFALGQLGGSSVFASLTNTLEDQDPRIRSAAVSVLGQLQDTRIHDVLLKVLSDPDGNVRSDAVLAFARSGDTRALSALSWIQQNDPGYSGVNRIKDTATYAIQCIQERHLKN</sequence>
<dbReference type="Proteomes" id="UP000287352">
    <property type="component" value="Unassembled WGS sequence"/>
</dbReference>
<accession>A0A401ZYT6</accession>
<dbReference type="SMART" id="SM00567">
    <property type="entry name" value="EZ_HEAT"/>
    <property type="match status" value="8"/>
</dbReference>
<dbReference type="AlphaFoldDB" id="A0A401ZYT6"/>
<keyword evidence="2" id="KW-1185">Reference proteome</keyword>
<gene>
    <name evidence="1" type="ORF">KTT_18640</name>
</gene>
<dbReference type="RefSeq" id="WP_126579670.1">
    <property type="nucleotide sequence ID" value="NZ_BIFR01000001.1"/>
</dbReference>